<organism evidence="10">
    <name type="scientific">marine sediment metagenome</name>
    <dbReference type="NCBI Taxonomy" id="412755"/>
    <lineage>
        <taxon>unclassified sequences</taxon>
        <taxon>metagenomes</taxon>
        <taxon>ecological metagenomes</taxon>
    </lineage>
</organism>
<comment type="caution">
    <text evidence="10">The sequence shown here is derived from an EMBL/GenBank/DDBJ whole genome shotgun (WGS) entry which is preliminary data.</text>
</comment>
<dbReference type="PANTHER" id="PTHR42878:SF7">
    <property type="entry name" value="SENSOR HISTIDINE KINASE GLRK"/>
    <property type="match status" value="1"/>
</dbReference>
<evidence type="ECO:0000256" key="2">
    <source>
        <dbReference type="ARBA" id="ARBA00012438"/>
    </source>
</evidence>
<dbReference type="InterPro" id="IPR036890">
    <property type="entry name" value="HATPase_C_sf"/>
</dbReference>
<comment type="catalytic activity">
    <reaction evidence="1">
        <text>ATP + protein L-histidine = ADP + protein N-phospho-L-histidine.</text>
        <dbReference type="EC" id="2.7.13.3"/>
    </reaction>
</comment>
<evidence type="ECO:0000256" key="3">
    <source>
        <dbReference type="ARBA" id="ARBA00022553"/>
    </source>
</evidence>
<dbReference type="GO" id="GO:0000156">
    <property type="term" value="F:phosphorelay response regulator activity"/>
    <property type="evidence" value="ECO:0007669"/>
    <property type="project" value="TreeGrafter"/>
</dbReference>
<dbReference type="CDD" id="cd00082">
    <property type="entry name" value="HisKA"/>
    <property type="match status" value="1"/>
</dbReference>
<dbReference type="InterPro" id="IPR050351">
    <property type="entry name" value="BphY/WalK/GraS-like"/>
</dbReference>
<accession>A0A0F9MWR5</accession>
<dbReference type="Pfam" id="PF00512">
    <property type="entry name" value="HisKA"/>
    <property type="match status" value="1"/>
</dbReference>
<dbReference type="PANTHER" id="PTHR42878">
    <property type="entry name" value="TWO-COMPONENT HISTIDINE KINASE"/>
    <property type="match status" value="1"/>
</dbReference>
<gene>
    <name evidence="10" type="ORF">LCGC14_1333340</name>
</gene>
<keyword evidence="4" id="KW-0808">Transferase</keyword>
<dbReference type="SMART" id="SM00388">
    <property type="entry name" value="HisKA"/>
    <property type="match status" value="1"/>
</dbReference>
<keyword evidence="5" id="KW-0547">Nucleotide-binding</keyword>
<dbReference type="GO" id="GO:0030295">
    <property type="term" value="F:protein kinase activator activity"/>
    <property type="evidence" value="ECO:0007669"/>
    <property type="project" value="TreeGrafter"/>
</dbReference>
<dbReference type="Gene3D" id="1.10.287.130">
    <property type="match status" value="1"/>
</dbReference>
<dbReference type="Pfam" id="PF02518">
    <property type="entry name" value="HATPase_c"/>
    <property type="match status" value="1"/>
</dbReference>
<evidence type="ECO:0000313" key="10">
    <source>
        <dbReference type="EMBL" id="KKM81085.1"/>
    </source>
</evidence>
<dbReference type="SUPFAM" id="SSF55874">
    <property type="entry name" value="ATPase domain of HSP90 chaperone/DNA topoisomerase II/histidine kinase"/>
    <property type="match status" value="1"/>
</dbReference>
<evidence type="ECO:0000256" key="7">
    <source>
        <dbReference type="ARBA" id="ARBA00022840"/>
    </source>
</evidence>
<keyword evidence="7" id="KW-0067">ATP-binding</keyword>
<dbReference type="InterPro" id="IPR003594">
    <property type="entry name" value="HATPase_dom"/>
</dbReference>
<evidence type="ECO:0000256" key="4">
    <source>
        <dbReference type="ARBA" id="ARBA00022679"/>
    </source>
</evidence>
<dbReference type="SUPFAM" id="SSF47384">
    <property type="entry name" value="Homodimeric domain of signal transducing histidine kinase"/>
    <property type="match status" value="1"/>
</dbReference>
<proteinExistence type="predicted"/>
<dbReference type="InterPro" id="IPR005467">
    <property type="entry name" value="His_kinase_dom"/>
</dbReference>
<protein>
    <recommendedName>
        <fullName evidence="2">histidine kinase</fullName>
        <ecNumber evidence="2">2.7.13.3</ecNumber>
    </recommendedName>
</protein>
<dbReference type="AlphaFoldDB" id="A0A0F9MWR5"/>
<evidence type="ECO:0000256" key="5">
    <source>
        <dbReference type="ARBA" id="ARBA00022741"/>
    </source>
</evidence>
<dbReference type="InterPro" id="IPR003661">
    <property type="entry name" value="HisK_dim/P_dom"/>
</dbReference>
<keyword evidence="3" id="KW-0597">Phosphoprotein</keyword>
<dbReference type="GO" id="GO:0007234">
    <property type="term" value="P:osmosensory signaling via phosphorelay pathway"/>
    <property type="evidence" value="ECO:0007669"/>
    <property type="project" value="TreeGrafter"/>
</dbReference>
<dbReference type="PRINTS" id="PR00344">
    <property type="entry name" value="BCTRLSENSOR"/>
</dbReference>
<dbReference type="Gene3D" id="3.30.565.10">
    <property type="entry name" value="Histidine kinase-like ATPase, C-terminal domain"/>
    <property type="match status" value="1"/>
</dbReference>
<dbReference type="InterPro" id="IPR004358">
    <property type="entry name" value="Sig_transdc_His_kin-like_C"/>
</dbReference>
<dbReference type="SMART" id="SM00387">
    <property type="entry name" value="HATPase_c"/>
    <property type="match status" value="1"/>
</dbReference>
<evidence type="ECO:0000256" key="6">
    <source>
        <dbReference type="ARBA" id="ARBA00022777"/>
    </source>
</evidence>
<dbReference type="EC" id="2.7.13.3" evidence="2"/>
<dbReference type="FunFam" id="3.30.565.10:FF:000006">
    <property type="entry name" value="Sensor histidine kinase WalK"/>
    <property type="match status" value="1"/>
</dbReference>
<dbReference type="InterPro" id="IPR036097">
    <property type="entry name" value="HisK_dim/P_sf"/>
</dbReference>
<reference evidence="10" key="1">
    <citation type="journal article" date="2015" name="Nature">
        <title>Complex archaea that bridge the gap between prokaryotes and eukaryotes.</title>
        <authorList>
            <person name="Spang A."/>
            <person name="Saw J.H."/>
            <person name="Jorgensen S.L."/>
            <person name="Zaremba-Niedzwiedzka K."/>
            <person name="Martijn J."/>
            <person name="Lind A.E."/>
            <person name="van Eijk R."/>
            <person name="Schleper C."/>
            <person name="Guy L."/>
            <person name="Ettema T.J."/>
        </authorList>
    </citation>
    <scope>NUCLEOTIDE SEQUENCE</scope>
</reference>
<keyword evidence="6" id="KW-0418">Kinase</keyword>
<dbReference type="GO" id="GO:0005524">
    <property type="term" value="F:ATP binding"/>
    <property type="evidence" value="ECO:0007669"/>
    <property type="project" value="UniProtKB-KW"/>
</dbReference>
<sequence length="285" mass="32568">MKNIITIVRDIIEGKLTEQKLKESEISLKASQRESSVDIIENKKIEQELIKLNNMKSELLRRISHELKTPLVSIKGFSSLLLELYRDTLDEPVVSAIENIKQGCSKLENLIGDILKTVELESGTTQLRKSEEDLSYLIKLCVNELKEFLEMRNHGIRLKIQDNLVTHFEKKQIHHVISNILRNAIKYTPPNGIIEIKSEIKNGFIIISIKDNGIGFTQEEKNRIFEQFGKIERFGQGFDVISEGSGLGLYISKRIVELHGGEIWVDSEGRNKGSIFHFSLPLTEK</sequence>
<feature type="domain" description="Histidine kinase" evidence="9">
    <location>
        <begin position="62"/>
        <end position="284"/>
    </location>
</feature>
<dbReference type="PROSITE" id="PS50109">
    <property type="entry name" value="HIS_KIN"/>
    <property type="match status" value="1"/>
</dbReference>
<keyword evidence="8" id="KW-0902">Two-component regulatory system</keyword>
<evidence type="ECO:0000256" key="8">
    <source>
        <dbReference type="ARBA" id="ARBA00023012"/>
    </source>
</evidence>
<dbReference type="GO" id="GO:0000155">
    <property type="term" value="F:phosphorelay sensor kinase activity"/>
    <property type="evidence" value="ECO:0007669"/>
    <property type="project" value="InterPro"/>
</dbReference>
<evidence type="ECO:0000259" key="9">
    <source>
        <dbReference type="PROSITE" id="PS50109"/>
    </source>
</evidence>
<dbReference type="EMBL" id="LAZR01008079">
    <property type="protein sequence ID" value="KKM81085.1"/>
    <property type="molecule type" value="Genomic_DNA"/>
</dbReference>
<name>A0A0F9MWR5_9ZZZZ</name>
<evidence type="ECO:0000256" key="1">
    <source>
        <dbReference type="ARBA" id="ARBA00000085"/>
    </source>
</evidence>
<dbReference type="CDD" id="cd00075">
    <property type="entry name" value="HATPase"/>
    <property type="match status" value="1"/>
</dbReference>